<protein>
    <submittedName>
        <fullName evidence="1">Uncharacterized protein</fullName>
    </submittedName>
</protein>
<accession>A0A1C4WBK7</accession>
<dbReference type="EMBL" id="FMCS01000003">
    <property type="protein sequence ID" value="SCE93583.1"/>
    <property type="molecule type" value="Genomic_DNA"/>
</dbReference>
<organism evidence="1 2">
    <name type="scientific">Micromonospora chaiyaphumensis</name>
    <dbReference type="NCBI Taxonomy" id="307119"/>
    <lineage>
        <taxon>Bacteria</taxon>
        <taxon>Bacillati</taxon>
        <taxon>Actinomycetota</taxon>
        <taxon>Actinomycetes</taxon>
        <taxon>Micromonosporales</taxon>
        <taxon>Micromonosporaceae</taxon>
        <taxon>Micromonospora</taxon>
    </lineage>
</organism>
<reference evidence="2" key="1">
    <citation type="submission" date="2016-06" db="EMBL/GenBank/DDBJ databases">
        <authorList>
            <person name="Varghese N."/>
            <person name="Submissions Spin"/>
        </authorList>
    </citation>
    <scope>NUCLEOTIDE SEQUENCE [LARGE SCALE GENOMIC DNA]</scope>
    <source>
        <strain evidence="2">DSM 45246</strain>
    </source>
</reference>
<keyword evidence="2" id="KW-1185">Reference proteome</keyword>
<dbReference type="Proteomes" id="UP000199629">
    <property type="component" value="Unassembled WGS sequence"/>
</dbReference>
<dbReference type="AlphaFoldDB" id="A0A1C4WBK7"/>
<sequence>MKALVKAAVVTLGGLVLRRFLLPSGRHGPWQQAPLTRREPRWHVVTVNPARDELTPDSPLPEPLAGLGDAVDVRIRRAAGDRGIELAVRLRDGAQSPVTAGARRLAGRDPNQAIRAALREAKQLLETGEVLHPDFPPTTQPTVVNKPLQMATRQGRREGRL</sequence>
<evidence type="ECO:0000313" key="1">
    <source>
        <dbReference type="EMBL" id="SCE93583.1"/>
    </source>
</evidence>
<name>A0A1C4WBK7_9ACTN</name>
<proteinExistence type="predicted"/>
<gene>
    <name evidence="1" type="ORF">GA0070214_103412</name>
</gene>
<evidence type="ECO:0000313" key="2">
    <source>
        <dbReference type="Proteomes" id="UP000199629"/>
    </source>
</evidence>